<dbReference type="Pfam" id="PF00702">
    <property type="entry name" value="Hydrolase"/>
    <property type="match status" value="1"/>
</dbReference>
<reference evidence="10 11" key="1">
    <citation type="submission" date="2014-01" db="EMBL/GenBank/DDBJ databases">
        <title>Genome sequence determination for a cystic fibrosis isolate, Inquilinus limosus.</title>
        <authorList>
            <person name="Pino M."/>
            <person name="Di Conza J."/>
            <person name="Gutkind G."/>
        </authorList>
    </citation>
    <scope>NUCLEOTIDE SEQUENCE [LARGE SCALE GENOMIC DNA]</scope>
    <source>
        <strain evidence="10 11">MP06</strain>
    </source>
</reference>
<dbReference type="GO" id="GO:0000287">
    <property type="term" value="F:magnesium ion binding"/>
    <property type="evidence" value="ECO:0007669"/>
    <property type="project" value="UniProtKB-UniRule"/>
</dbReference>
<dbReference type="SFLD" id="SFLDS00003">
    <property type="entry name" value="Haloacid_Dehalogenase"/>
    <property type="match status" value="1"/>
</dbReference>
<dbReference type="InterPro" id="IPR023214">
    <property type="entry name" value="HAD_sf"/>
</dbReference>
<dbReference type="EC" id="3.11.1.1" evidence="8 9"/>
<dbReference type="PANTHER" id="PTHR43434">
    <property type="entry name" value="PHOSPHOGLYCOLATE PHOSPHATASE"/>
    <property type="match status" value="1"/>
</dbReference>
<dbReference type="Proteomes" id="UP000029995">
    <property type="component" value="Unassembled WGS sequence"/>
</dbReference>
<keyword evidence="5 9" id="KW-0704">Schiff base</keyword>
<dbReference type="GO" id="GO:0050194">
    <property type="term" value="F:phosphonoacetaldehyde hydrolase activity"/>
    <property type="evidence" value="ECO:0007669"/>
    <property type="project" value="UniProtKB-UniRule"/>
</dbReference>
<dbReference type="SFLD" id="SFLDG01129">
    <property type="entry name" value="C1.5:_HAD__Beta-PGM__Phosphata"/>
    <property type="match status" value="1"/>
</dbReference>
<feature type="binding site" evidence="9">
    <location>
        <position position="193"/>
    </location>
    <ligand>
        <name>Mg(2+)</name>
        <dbReference type="ChEBI" id="CHEBI:18420"/>
    </ligand>
</feature>
<name>A0A0A0DC80_9PROT</name>
<evidence type="ECO:0000256" key="3">
    <source>
        <dbReference type="ARBA" id="ARBA00022801"/>
    </source>
</evidence>
<keyword evidence="4 9" id="KW-0460">Magnesium</keyword>
<dbReference type="InterPro" id="IPR023198">
    <property type="entry name" value="PGP-like_dom2"/>
</dbReference>
<feature type="active site" description="Schiff-base intermediate with substrate" evidence="9">
    <location>
        <position position="60"/>
    </location>
</feature>
<evidence type="ECO:0000256" key="9">
    <source>
        <dbReference type="HAMAP-Rule" id="MF_01375"/>
    </source>
</evidence>
<comment type="function">
    <text evidence="7 9">Involved in phosphonate degradation.</text>
</comment>
<gene>
    <name evidence="9" type="primary">phnX</name>
    <name evidence="10" type="ORF">P409_03500</name>
</gene>
<protein>
    <recommendedName>
        <fullName evidence="8 9">Phosphonoacetaldehyde hydrolase</fullName>
        <shortName evidence="9">Phosphonatase</shortName>
        <ecNumber evidence="8 9">3.11.1.1</ecNumber>
    </recommendedName>
    <alternativeName>
        <fullName evidence="9">Phosphonoacetaldehyde phosphonohydrolase</fullName>
    </alternativeName>
</protein>
<dbReference type="EMBL" id="JANX01000019">
    <property type="protein sequence ID" value="KGM35630.1"/>
    <property type="molecule type" value="Genomic_DNA"/>
</dbReference>
<keyword evidence="2 9" id="KW-0479">Metal-binding</keyword>
<comment type="similarity">
    <text evidence="9">Belongs to the HAD-like hydrolase superfamily. PhnX family.</text>
</comment>
<feature type="binding site" evidence="9">
    <location>
        <position position="21"/>
    </location>
    <ligand>
        <name>Mg(2+)</name>
        <dbReference type="ChEBI" id="CHEBI:18420"/>
    </ligand>
</feature>
<evidence type="ECO:0000256" key="7">
    <source>
        <dbReference type="ARBA" id="ARBA00056573"/>
    </source>
</evidence>
<dbReference type="GO" id="GO:0006281">
    <property type="term" value="P:DNA repair"/>
    <property type="evidence" value="ECO:0007669"/>
    <property type="project" value="TreeGrafter"/>
</dbReference>
<dbReference type="GO" id="GO:0005829">
    <property type="term" value="C:cytosol"/>
    <property type="evidence" value="ECO:0007669"/>
    <property type="project" value="TreeGrafter"/>
</dbReference>
<dbReference type="Gene3D" id="3.40.50.1000">
    <property type="entry name" value="HAD superfamily/HAD-like"/>
    <property type="match status" value="1"/>
</dbReference>
<dbReference type="Gene3D" id="1.10.150.240">
    <property type="entry name" value="Putative phosphatase, domain 2"/>
    <property type="match status" value="1"/>
</dbReference>
<proteinExistence type="inferred from homology"/>
<dbReference type="InterPro" id="IPR036412">
    <property type="entry name" value="HAD-like_sf"/>
</dbReference>
<dbReference type="FunFam" id="1.10.150.240:FF:000006">
    <property type="entry name" value="Phosphonoacetaldehyde hydrolase"/>
    <property type="match status" value="1"/>
</dbReference>
<dbReference type="HAMAP" id="MF_01375">
    <property type="entry name" value="PhnX"/>
    <property type="match status" value="1"/>
</dbReference>
<sequence>MSFIPRRRYDGPIRAAIFDWAGTTVDFGCQAPITSLVEAFAAMGVAVPLATARLPMGMAKWDHIRALLDMPQVAAAWERAQGRAPVIADVDDLYERFLPLQIAAVRRHAVLIPGTVEVMAALKARGIRIGTTTGFPRPVMEVVIPEAARQGYAPEVIVCAGETPSGRPGPAMALKALIELDIHPVQAAVKIGDTVVDVGEGLNAGMWTIALAVTGNEVGLTEAEWASLPVGRQAELRRIATDRLQAAGAHEVVDGIADVPAALDRIQARITAGDVP</sequence>
<keyword evidence="3 9" id="KW-0378">Hydrolase</keyword>
<dbReference type="SFLD" id="SFLDG01135">
    <property type="entry name" value="C1.5.6:_HAD__Beta-PGM__Phospha"/>
    <property type="match status" value="1"/>
</dbReference>
<dbReference type="RefSeq" id="WP_034831743.1">
    <property type="nucleotide sequence ID" value="NZ_JANX01000019.1"/>
</dbReference>
<feature type="active site" description="Nucleophile" evidence="9">
    <location>
        <position position="19"/>
    </location>
</feature>
<dbReference type="GO" id="GO:0008967">
    <property type="term" value="F:phosphoglycolate phosphatase activity"/>
    <property type="evidence" value="ECO:0007669"/>
    <property type="project" value="TreeGrafter"/>
</dbReference>
<dbReference type="InterPro" id="IPR006323">
    <property type="entry name" value="Phosphonoacetald_hydro"/>
</dbReference>
<dbReference type="PANTHER" id="PTHR43434:SF19">
    <property type="entry name" value="PHOSPHONOACETALDEHYDE HYDROLASE"/>
    <property type="match status" value="1"/>
</dbReference>
<evidence type="ECO:0000313" key="10">
    <source>
        <dbReference type="EMBL" id="KGM35630.1"/>
    </source>
</evidence>
<evidence type="ECO:0000256" key="6">
    <source>
        <dbReference type="ARBA" id="ARBA00052005"/>
    </source>
</evidence>
<organism evidence="10 11">
    <name type="scientific">Inquilinus limosus MP06</name>
    <dbReference type="NCBI Taxonomy" id="1398085"/>
    <lineage>
        <taxon>Bacteria</taxon>
        <taxon>Pseudomonadati</taxon>
        <taxon>Pseudomonadota</taxon>
        <taxon>Alphaproteobacteria</taxon>
        <taxon>Rhodospirillales</taxon>
        <taxon>Rhodospirillaceae</taxon>
        <taxon>Inquilinus</taxon>
    </lineage>
</organism>
<dbReference type="InterPro" id="IPR050155">
    <property type="entry name" value="HAD-like_hydrolase_sf"/>
</dbReference>
<comment type="subunit">
    <text evidence="1 9">Homodimer.</text>
</comment>
<evidence type="ECO:0000256" key="2">
    <source>
        <dbReference type="ARBA" id="ARBA00022723"/>
    </source>
</evidence>
<comment type="cofactor">
    <cofactor evidence="9">
        <name>Mg(2+)</name>
        <dbReference type="ChEBI" id="CHEBI:18420"/>
    </cofactor>
    <text evidence="9">Binds 1 Mg(2+) ion per subunit.</text>
</comment>
<evidence type="ECO:0000256" key="5">
    <source>
        <dbReference type="ARBA" id="ARBA00023270"/>
    </source>
</evidence>
<comment type="catalytic activity">
    <reaction evidence="6 9">
        <text>phosphonoacetaldehyde + H2O = acetaldehyde + phosphate + H(+)</text>
        <dbReference type="Rhea" id="RHEA:18905"/>
        <dbReference type="ChEBI" id="CHEBI:15343"/>
        <dbReference type="ChEBI" id="CHEBI:15377"/>
        <dbReference type="ChEBI" id="CHEBI:15378"/>
        <dbReference type="ChEBI" id="CHEBI:43474"/>
        <dbReference type="ChEBI" id="CHEBI:58383"/>
        <dbReference type="EC" id="3.11.1.1"/>
    </reaction>
</comment>
<evidence type="ECO:0000256" key="1">
    <source>
        <dbReference type="ARBA" id="ARBA00011738"/>
    </source>
</evidence>
<accession>A0A0A0DC80</accession>
<dbReference type="OrthoDB" id="5504491at2"/>
<evidence type="ECO:0000313" key="11">
    <source>
        <dbReference type="Proteomes" id="UP000029995"/>
    </source>
</evidence>
<dbReference type="NCBIfam" id="TIGR01422">
    <property type="entry name" value="phosphonatase"/>
    <property type="match status" value="1"/>
</dbReference>
<feature type="binding site" evidence="9">
    <location>
        <position position="19"/>
    </location>
    <ligand>
        <name>Mg(2+)</name>
        <dbReference type="ChEBI" id="CHEBI:18420"/>
    </ligand>
</feature>
<evidence type="ECO:0000256" key="4">
    <source>
        <dbReference type="ARBA" id="ARBA00022842"/>
    </source>
</evidence>
<evidence type="ECO:0000256" key="8">
    <source>
        <dbReference type="ARBA" id="ARBA00066472"/>
    </source>
</evidence>
<dbReference type="AlphaFoldDB" id="A0A0A0DC80"/>
<dbReference type="GO" id="GO:0019700">
    <property type="term" value="P:organic phosphonate catabolic process"/>
    <property type="evidence" value="ECO:0007669"/>
    <property type="project" value="InterPro"/>
</dbReference>
<dbReference type="SUPFAM" id="SSF56784">
    <property type="entry name" value="HAD-like"/>
    <property type="match status" value="1"/>
</dbReference>
<comment type="caution">
    <text evidence="10">The sequence shown here is derived from an EMBL/GenBank/DDBJ whole genome shotgun (WGS) entry which is preliminary data.</text>
</comment>